<gene>
    <name evidence="3" type="ORF">D2962_10845</name>
</gene>
<feature type="domain" description="Histidine kinase/HSP90-like ATPase" evidence="2">
    <location>
        <begin position="148"/>
        <end position="266"/>
    </location>
</feature>
<dbReference type="Pfam" id="PF07085">
    <property type="entry name" value="DRTGG"/>
    <property type="match status" value="1"/>
</dbReference>
<keyword evidence="4" id="KW-1185">Reference proteome</keyword>
<dbReference type="KEGG" id="bacg:D2962_10845"/>
<dbReference type="Proteomes" id="UP000280960">
    <property type="component" value="Chromosome"/>
</dbReference>
<evidence type="ECO:0000313" key="4">
    <source>
        <dbReference type="Proteomes" id="UP000280960"/>
    </source>
</evidence>
<dbReference type="SUPFAM" id="SSF55874">
    <property type="entry name" value="ATPase domain of HSP90 chaperone/DNA topoisomerase II/histidine kinase"/>
    <property type="match status" value="1"/>
</dbReference>
<evidence type="ECO:0000313" key="3">
    <source>
        <dbReference type="EMBL" id="AYO31035.1"/>
    </source>
</evidence>
<sequence length="269" mass="29364">MKLSRIKDILQAEILWGEELLDIEVNNACGADLISDILADTKTNAILLTGLTHRQIIQTASMSDFAAIVFVRGKVPAGDVIELAKQQRLPLLSTRYPLYETCGILYREGLRGEPTKFSCSSGALPRQQEALQVMKLNYEITGNDFNNAGKATEQAKKILKQIGVDSAVIRKVSIAAYEAEMNIVIHAEKGNLSFNITPKYIEVVADDTGPGIADIDKAMQEGFSTAPDRIRELGFGAGMGLPNMKKFSDIFEISSVIGIGTTVRMIINL</sequence>
<dbReference type="RefSeq" id="WP_122014975.1">
    <property type="nucleotide sequence ID" value="NZ_CP033169.1"/>
</dbReference>
<protein>
    <submittedName>
        <fullName evidence="3">Anti-sigma regulatory factor</fullName>
    </submittedName>
</protein>
<reference evidence="3 4" key="1">
    <citation type="submission" date="2018-10" db="EMBL/GenBank/DDBJ databases">
        <authorList>
            <person name="Zhang X."/>
        </authorList>
    </citation>
    <scope>NUCLEOTIDE SEQUENCE [LARGE SCALE GENOMIC DNA]</scope>
    <source>
        <strain evidence="3 4">SK-G1</strain>
    </source>
</reference>
<dbReference type="EMBL" id="CP033169">
    <property type="protein sequence ID" value="AYO31035.1"/>
    <property type="molecule type" value="Genomic_DNA"/>
</dbReference>
<accession>A0A3G2R6P0</accession>
<dbReference type="InterPro" id="IPR010766">
    <property type="entry name" value="DRTGG"/>
</dbReference>
<proteinExistence type="predicted"/>
<organism evidence="3 4">
    <name type="scientific">Biomaibacter acetigenes</name>
    <dbReference type="NCBI Taxonomy" id="2316383"/>
    <lineage>
        <taxon>Bacteria</taxon>
        <taxon>Bacillati</taxon>
        <taxon>Bacillota</taxon>
        <taxon>Clostridia</taxon>
        <taxon>Thermosediminibacterales</taxon>
        <taxon>Tepidanaerobacteraceae</taxon>
        <taxon>Biomaibacter</taxon>
    </lineage>
</organism>
<evidence type="ECO:0000259" key="1">
    <source>
        <dbReference type="Pfam" id="PF07085"/>
    </source>
</evidence>
<dbReference type="Gene3D" id="3.40.1390.20">
    <property type="entry name" value="HprK N-terminal domain-like"/>
    <property type="match status" value="1"/>
</dbReference>
<dbReference type="Pfam" id="PF13581">
    <property type="entry name" value="HATPase_c_2"/>
    <property type="match status" value="1"/>
</dbReference>
<dbReference type="InterPro" id="IPR003594">
    <property type="entry name" value="HATPase_dom"/>
</dbReference>
<dbReference type="SUPFAM" id="SSF75138">
    <property type="entry name" value="HprK N-terminal domain-like"/>
    <property type="match status" value="1"/>
</dbReference>
<feature type="domain" description="DRTGG" evidence="1">
    <location>
        <begin position="6"/>
        <end position="104"/>
    </location>
</feature>
<dbReference type="Gene3D" id="3.30.565.10">
    <property type="entry name" value="Histidine kinase-like ATPase, C-terminal domain"/>
    <property type="match status" value="1"/>
</dbReference>
<dbReference type="InterPro" id="IPR036890">
    <property type="entry name" value="HATPase_C_sf"/>
</dbReference>
<name>A0A3G2R6P0_9FIRM</name>
<dbReference type="InterPro" id="IPR028979">
    <property type="entry name" value="Ser_kin/Pase_Hpr-like_N_sf"/>
</dbReference>
<evidence type="ECO:0000259" key="2">
    <source>
        <dbReference type="Pfam" id="PF13581"/>
    </source>
</evidence>
<dbReference type="AlphaFoldDB" id="A0A3G2R6P0"/>